<organism evidence="10 12">
    <name type="scientific">Octopus sinensis</name>
    <name type="common">East Asian common octopus</name>
    <dbReference type="NCBI Taxonomy" id="2607531"/>
    <lineage>
        <taxon>Eukaryota</taxon>
        <taxon>Metazoa</taxon>
        <taxon>Spiralia</taxon>
        <taxon>Lophotrochozoa</taxon>
        <taxon>Mollusca</taxon>
        <taxon>Cephalopoda</taxon>
        <taxon>Coleoidea</taxon>
        <taxon>Octopodiformes</taxon>
        <taxon>Octopoda</taxon>
        <taxon>Incirrata</taxon>
        <taxon>Octopodidae</taxon>
        <taxon>Octopus</taxon>
    </lineage>
</organism>
<dbReference type="GO" id="GO:0005938">
    <property type="term" value="C:cell cortex"/>
    <property type="evidence" value="ECO:0007669"/>
    <property type="project" value="TreeGrafter"/>
</dbReference>
<evidence type="ECO:0000313" key="13">
    <source>
        <dbReference type="RefSeq" id="XP_036370727.1"/>
    </source>
</evidence>
<dbReference type="InterPro" id="IPR036859">
    <property type="entry name" value="CAP-Gly_dom_sf"/>
</dbReference>
<dbReference type="Gene3D" id="2.30.30.190">
    <property type="entry name" value="CAP Gly-rich-like domain"/>
    <property type="match status" value="2"/>
</dbReference>
<feature type="region of interest" description="Disordered" evidence="8">
    <location>
        <begin position="144"/>
        <end position="189"/>
    </location>
</feature>
<dbReference type="Pfam" id="PF01302">
    <property type="entry name" value="CAP_GLY"/>
    <property type="match status" value="2"/>
</dbReference>
<keyword evidence="6" id="KW-0206">Cytoskeleton</keyword>
<keyword evidence="3" id="KW-0493">Microtubule</keyword>
<dbReference type="GO" id="GO:0035371">
    <property type="term" value="C:microtubule plus-end"/>
    <property type="evidence" value="ECO:0007669"/>
    <property type="project" value="TreeGrafter"/>
</dbReference>
<evidence type="ECO:0000259" key="9">
    <source>
        <dbReference type="PROSITE" id="PS50245"/>
    </source>
</evidence>
<evidence type="ECO:0000256" key="3">
    <source>
        <dbReference type="ARBA" id="ARBA00022701"/>
    </source>
</evidence>
<feature type="coiled-coil region" evidence="7">
    <location>
        <begin position="335"/>
        <end position="520"/>
    </location>
</feature>
<dbReference type="GO" id="GO:0005634">
    <property type="term" value="C:nucleus"/>
    <property type="evidence" value="ECO:0007669"/>
    <property type="project" value="TreeGrafter"/>
</dbReference>
<dbReference type="RefSeq" id="XP_036370727.1">
    <property type="nucleotide sequence ID" value="XM_036514834.1"/>
</dbReference>
<feature type="region of interest" description="Disordered" evidence="8">
    <location>
        <begin position="924"/>
        <end position="947"/>
    </location>
</feature>
<feature type="region of interest" description="Disordered" evidence="8">
    <location>
        <begin position="630"/>
        <end position="664"/>
    </location>
</feature>
<keyword evidence="5 7" id="KW-0175">Coiled coil</keyword>
<feature type="compositionally biased region" description="Basic and acidic residues" evidence="8">
    <location>
        <begin position="721"/>
        <end position="799"/>
    </location>
</feature>
<evidence type="ECO:0000256" key="5">
    <source>
        <dbReference type="ARBA" id="ARBA00023054"/>
    </source>
</evidence>
<feature type="domain" description="CAP-Gly" evidence="9">
    <location>
        <begin position="215"/>
        <end position="257"/>
    </location>
</feature>
<feature type="region of interest" description="Disordered" evidence="8">
    <location>
        <begin position="818"/>
        <end position="850"/>
    </location>
</feature>
<sequence length="1401" mass="155041">MATNPKPSGLKTPSKIAKPSGLPHPKSGIPPPAAKRQSPDPQMSPTPPVDDFIIGDRVWVSGNKPGVIAFLGETSFAPGEWAGVILDEMLGKNDGSVSGVRYFQCEPKFGVFARISKLSRTPQTPKPEAAGSSIATSANGTPIGGLAVGNRSMTPKSGLAGSRGSSASTSSLNKISPTTSSMTLSKDGLSPKYMLKTGDRVLVSGTKPGTLRYIGATDFAKGDWAGVELDDKLGKNDGAVAGKRYFECKPQYGLFAPVHKVTRLVGGVSTPSPRTLGSTSLRMSRERSGSQESVSSISSTASSVSRSRVRLGVTALSSQHKQGQRPGTLNISATTSALQKALKEKEEHIEQLLRERELERSEVARAAAKVDQAEGDLAVMRSEHDRFKDSADDALVKWKNVAQQLERKNHELENELEDLRRKTEDLQFQIEEEVVGKDDLESKTEEEEAKLQELESKNKKMVEKSQTMEKELTEAKGKLDDYESQLKVSEDTQTMYLDQIDELTHKLTQAENKITSYEATKLEEGAKTSPLTPAEPETTSQVSVELAEKTAKVSQLEEALYYQTKEMKQVQEKLAEVLEELKESEAKKQKMQETINELTSKLDKSTTASESINSEMKILRGSVSDIARQLESSRERAEQLSDDKDKLEQQIAELMRNSGDSSQQLSLLNEQLRDKDRKVEELLADLSNSTQRTGKLNETIEQLKEQRDKDRETLTNQQKGLETRFQTELEEKNSELEKLQSKLTKQSEEFGKEMEELIVKKDGELGETRRTAEEKSGLLEEVRSQHQEQKNELEEVKSEKETLLFEKDRLEKQVRRLETEKEAATDEVTSLQAEVSRMRSESEAVKSEGVGVNDQLLSALKEVEKGRAEREEMLKLNNELKSEKNRLQQEQGQTQVSVTEMKAKLQQLDITVEQKTKEIEKLQGKLATSEKTLSQSLHNEETSNSLTEKLNEANSEIVKLKQTVEESESKKQKIQEDLTASKEQLLNHQKLADEKFEKKLQDIHKQYSAQLKEIESEKKALVDQVESRSGALQERDSKLTSQSNQMKQLQKENSRLKENSSSLTESLSKENKELLEKVKALEEQLAQKNAPAGHLLANGDADTSEDDSAVSQLKKENEESVMEIELLKSEIVYLHMQNENLKSRLDALVNGDVKDDEAHNDKRKDPLVTLRLFCDICEEFDKHDTEDCPQQTMSDSPPCTQYHGTPKQERAYCEICEEIGTEIGECCHGPMMMMNAEEDGYADPNKNNGDDAGVPSEGDEKGERAHGGDGDVAESQKRGEGACVEEKIELAEMATEMSELKYCMTEGEDALLSIDNAEGDPEQQMDEDSIVMDAVEIGDAPSSLTPDTAPSPGVPAATPPPSTPPTTTAATPAPNPAPVPPATGKAESPSIAEKVDHCIIC</sequence>
<protein>
    <submittedName>
        <fullName evidence="11 12">CAP-Gly domain-containing linker protein 1 isoform X1</fullName>
    </submittedName>
</protein>
<feature type="compositionally biased region" description="Basic and acidic residues" evidence="8">
    <location>
        <begin position="1049"/>
        <end position="1058"/>
    </location>
</feature>
<dbReference type="GO" id="GO:0031122">
    <property type="term" value="P:cytoplasmic microtubule organization"/>
    <property type="evidence" value="ECO:0007669"/>
    <property type="project" value="TreeGrafter"/>
</dbReference>
<evidence type="ECO:0000313" key="14">
    <source>
        <dbReference type="RefSeq" id="XP_036370728.1"/>
    </source>
</evidence>
<feature type="region of interest" description="Disordered" evidence="8">
    <location>
        <begin position="520"/>
        <end position="540"/>
    </location>
</feature>
<dbReference type="GO" id="GO:0051010">
    <property type="term" value="F:microtubule plus-end binding"/>
    <property type="evidence" value="ECO:0007669"/>
    <property type="project" value="TreeGrafter"/>
</dbReference>
<feature type="compositionally biased region" description="Polar residues" evidence="8">
    <location>
        <begin position="269"/>
        <end position="282"/>
    </location>
</feature>
<dbReference type="SUPFAM" id="SSF90257">
    <property type="entry name" value="Myosin rod fragments"/>
    <property type="match status" value="1"/>
</dbReference>
<feature type="compositionally biased region" description="Basic and acidic residues" evidence="8">
    <location>
        <begin position="1258"/>
        <end position="1280"/>
    </location>
</feature>
<dbReference type="InterPro" id="IPR000938">
    <property type="entry name" value="CAP-Gly_domain"/>
</dbReference>
<feature type="compositionally biased region" description="Polar residues" evidence="8">
    <location>
        <begin position="173"/>
        <end position="184"/>
    </location>
</feature>
<dbReference type="Proteomes" id="UP000515154">
    <property type="component" value="Linkage group LG29"/>
</dbReference>
<feature type="compositionally biased region" description="Polar residues" evidence="8">
    <location>
        <begin position="929"/>
        <end position="947"/>
    </location>
</feature>
<name>A0A7E6FSR0_9MOLL</name>
<evidence type="ECO:0000313" key="11">
    <source>
        <dbReference type="RefSeq" id="XP_036370725.1"/>
    </source>
</evidence>
<feature type="compositionally biased region" description="Basic and acidic residues" evidence="8">
    <location>
        <begin position="631"/>
        <end position="648"/>
    </location>
</feature>
<evidence type="ECO:0000313" key="12">
    <source>
        <dbReference type="RefSeq" id="XP_036370726.1"/>
    </source>
</evidence>
<feature type="domain" description="CAP-Gly" evidence="9">
    <location>
        <begin position="72"/>
        <end position="114"/>
    </location>
</feature>
<evidence type="ECO:0000256" key="4">
    <source>
        <dbReference type="ARBA" id="ARBA00022737"/>
    </source>
</evidence>
<feature type="compositionally biased region" description="Basic and acidic residues" evidence="8">
    <location>
        <begin position="701"/>
        <end position="713"/>
    </location>
</feature>
<evidence type="ECO:0000313" key="10">
    <source>
        <dbReference type="Proteomes" id="UP000515154"/>
    </source>
</evidence>
<feature type="region of interest" description="Disordered" evidence="8">
    <location>
        <begin position="1025"/>
        <end position="1069"/>
    </location>
</feature>
<feature type="compositionally biased region" description="Low complexity" evidence="8">
    <location>
        <begin position="290"/>
        <end position="301"/>
    </location>
</feature>
<dbReference type="RefSeq" id="XP_036370728.1">
    <property type="nucleotide sequence ID" value="XM_036514835.1"/>
</dbReference>
<dbReference type="PROSITE" id="PS00845">
    <property type="entry name" value="CAP_GLY_1"/>
    <property type="match status" value="2"/>
</dbReference>
<reference evidence="11 12" key="1">
    <citation type="submission" date="2025-08" db="UniProtKB">
        <authorList>
            <consortium name="RefSeq"/>
        </authorList>
    </citation>
    <scope>IDENTIFICATION</scope>
</reference>
<dbReference type="RefSeq" id="XP_036370726.1">
    <property type="nucleotide sequence ID" value="XM_036514833.1"/>
</dbReference>
<evidence type="ECO:0000256" key="7">
    <source>
        <dbReference type="SAM" id="Coils"/>
    </source>
</evidence>
<feature type="compositionally biased region" description="Low complexity" evidence="8">
    <location>
        <begin position="157"/>
        <end position="172"/>
    </location>
</feature>
<evidence type="ECO:0000256" key="6">
    <source>
        <dbReference type="ARBA" id="ARBA00023212"/>
    </source>
</evidence>
<gene>
    <name evidence="11 12 13 14" type="primary">LOC115226085</name>
</gene>
<dbReference type="RefSeq" id="XP_036370725.1">
    <property type="nucleotide sequence ID" value="XM_036514832.1"/>
</dbReference>
<comment type="subcellular location">
    <subcellularLocation>
        <location evidence="1">Cytoplasm</location>
        <location evidence="1">Cytoskeleton</location>
    </subcellularLocation>
</comment>
<evidence type="ECO:0000256" key="1">
    <source>
        <dbReference type="ARBA" id="ARBA00004245"/>
    </source>
</evidence>
<keyword evidence="10" id="KW-1185">Reference proteome</keyword>
<feature type="compositionally biased region" description="Basic and acidic residues" evidence="8">
    <location>
        <begin position="836"/>
        <end position="846"/>
    </location>
</feature>
<feature type="compositionally biased region" description="Polar residues" evidence="8">
    <location>
        <begin position="1188"/>
        <end position="1203"/>
    </location>
</feature>
<feature type="region of interest" description="Disordered" evidence="8">
    <location>
        <begin position="685"/>
        <end position="799"/>
    </location>
</feature>
<keyword evidence="4" id="KW-0677">Repeat</keyword>
<dbReference type="InterPro" id="IPR032108">
    <property type="entry name" value="CLIP1_ZNF"/>
</dbReference>
<dbReference type="SUPFAM" id="SSF74924">
    <property type="entry name" value="Cap-Gly domain"/>
    <property type="match status" value="2"/>
</dbReference>
<feature type="compositionally biased region" description="Polar residues" evidence="8">
    <location>
        <begin position="1039"/>
        <end position="1048"/>
    </location>
</feature>
<evidence type="ECO:0000256" key="2">
    <source>
        <dbReference type="ARBA" id="ARBA00022490"/>
    </source>
</evidence>
<accession>A0A7E6FSR0</accession>
<feature type="region of interest" description="Disordered" evidence="8">
    <location>
        <begin position="1339"/>
        <end position="1391"/>
    </location>
</feature>
<feature type="region of interest" description="Disordered" evidence="8">
    <location>
        <begin position="1185"/>
        <end position="1204"/>
    </location>
</feature>
<feature type="region of interest" description="Disordered" evidence="8">
    <location>
        <begin position="1"/>
        <end position="50"/>
    </location>
</feature>
<dbReference type="PANTHER" id="PTHR18916">
    <property type="entry name" value="DYNACTIN 1-RELATED MICROTUBULE-BINDING"/>
    <property type="match status" value="1"/>
</dbReference>
<dbReference type="PROSITE" id="PS50245">
    <property type="entry name" value="CAP_GLY_2"/>
    <property type="match status" value="2"/>
</dbReference>
<proteinExistence type="predicted"/>
<feature type="region of interest" description="Disordered" evidence="8">
    <location>
        <begin position="1238"/>
        <end position="1280"/>
    </location>
</feature>
<keyword evidence="2" id="KW-0963">Cytoplasm</keyword>
<dbReference type="SMART" id="SM01052">
    <property type="entry name" value="CAP_GLY"/>
    <property type="match status" value="2"/>
</dbReference>
<evidence type="ECO:0000256" key="8">
    <source>
        <dbReference type="SAM" id="MobiDB-lite"/>
    </source>
</evidence>
<dbReference type="Pfam" id="PF16641">
    <property type="entry name" value="CLIP1_ZNF"/>
    <property type="match status" value="1"/>
</dbReference>
<feature type="compositionally biased region" description="Polar residues" evidence="8">
    <location>
        <begin position="686"/>
        <end position="700"/>
    </location>
</feature>
<feature type="region of interest" description="Disordered" evidence="8">
    <location>
        <begin position="266"/>
        <end position="301"/>
    </location>
</feature>
<dbReference type="PANTHER" id="PTHR18916:SF82">
    <property type="entry name" value="CAP-GLY DOMAIN-CONTAINING PROTEIN"/>
    <property type="match status" value="1"/>
</dbReference>